<protein>
    <submittedName>
        <fullName evidence="2">Nickel transport protein</fullName>
    </submittedName>
</protein>
<sequence length="217" mass="22751">MIRPAILALSLAIAPLPALAHKLIMGIFPSGNQIEGELGFSSGDAPEGQLIEVFDKAGDKLGETVTDADGFFLFTPSEPVSHRFRADMGAGHVAERVMLAEEVAPIVAKSNGSAAATISWTDKPVAAAQPETSASAPAVTATTPQVVPQVVVAALNQAELDAIAKAVRDETRPLRQEIAAYKEKNDLQTILGGIGYIVGLFGFGFYIAARRKLKDAA</sequence>
<reference evidence="2 3" key="1">
    <citation type="submission" date="2016-10" db="EMBL/GenBank/DDBJ databases">
        <authorList>
            <person name="de Groot N.N."/>
        </authorList>
    </citation>
    <scope>NUCLEOTIDE SEQUENCE [LARGE SCALE GENOMIC DNA]</scope>
    <source>
        <strain evidence="2 3">DSM 25294</strain>
    </source>
</reference>
<dbReference type="OrthoDB" id="8447011at2"/>
<evidence type="ECO:0000256" key="1">
    <source>
        <dbReference type="SAM" id="Phobius"/>
    </source>
</evidence>
<dbReference type="Proteomes" id="UP000199382">
    <property type="component" value="Unassembled WGS sequence"/>
</dbReference>
<dbReference type="STRING" id="571298.SAMN04488026_1002138"/>
<evidence type="ECO:0000313" key="2">
    <source>
        <dbReference type="EMBL" id="SDI38062.1"/>
    </source>
</evidence>
<evidence type="ECO:0000313" key="3">
    <source>
        <dbReference type="Proteomes" id="UP000199382"/>
    </source>
</evidence>
<keyword evidence="1" id="KW-0472">Membrane</keyword>
<dbReference type="RefSeq" id="WP_093148365.1">
    <property type="nucleotide sequence ID" value="NZ_FNEK01000002.1"/>
</dbReference>
<keyword evidence="1" id="KW-1133">Transmembrane helix</keyword>
<dbReference type="EMBL" id="FNEK01000002">
    <property type="protein sequence ID" value="SDI38062.1"/>
    <property type="molecule type" value="Genomic_DNA"/>
</dbReference>
<feature type="transmembrane region" description="Helical" evidence="1">
    <location>
        <begin position="190"/>
        <end position="209"/>
    </location>
</feature>
<keyword evidence="1" id="KW-0812">Transmembrane</keyword>
<keyword evidence="3" id="KW-1185">Reference proteome</keyword>
<gene>
    <name evidence="2" type="ORF">SAMN04488026_1002138</name>
</gene>
<organism evidence="2 3">
    <name type="scientific">Aliiruegeria lutimaris</name>
    <dbReference type="NCBI Taxonomy" id="571298"/>
    <lineage>
        <taxon>Bacteria</taxon>
        <taxon>Pseudomonadati</taxon>
        <taxon>Pseudomonadota</taxon>
        <taxon>Alphaproteobacteria</taxon>
        <taxon>Rhodobacterales</taxon>
        <taxon>Roseobacteraceae</taxon>
        <taxon>Aliiruegeria</taxon>
    </lineage>
</organism>
<dbReference type="AlphaFoldDB" id="A0A1G8K3P3"/>
<proteinExistence type="predicted"/>
<name>A0A1G8K3P3_9RHOB</name>
<accession>A0A1G8K3P3</accession>